<name>A0A8T1KVP1_9STRA</name>
<evidence type="ECO:0000313" key="2">
    <source>
        <dbReference type="Proteomes" id="UP000736787"/>
    </source>
</evidence>
<accession>A0A8T1KVP1</accession>
<gene>
    <name evidence="1" type="ORF">PC117_g17352</name>
</gene>
<proteinExistence type="predicted"/>
<protein>
    <submittedName>
        <fullName evidence="1">Uncharacterized protein</fullName>
    </submittedName>
</protein>
<reference evidence="1" key="1">
    <citation type="submission" date="2018-10" db="EMBL/GenBank/DDBJ databases">
        <title>Effector identification in a new, highly contiguous assembly of the strawberry crown rot pathogen Phytophthora cactorum.</title>
        <authorList>
            <person name="Armitage A.D."/>
            <person name="Nellist C.F."/>
            <person name="Bates H."/>
            <person name="Vickerstaff R.J."/>
            <person name="Harrison R.J."/>
        </authorList>
    </citation>
    <scope>NUCLEOTIDE SEQUENCE</scope>
    <source>
        <strain evidence="1">4040</strain>
    </source>
</reference>
<sequence length="48" mass="5223">MDAKRGEKVTNNVKYALSIGASIYAMPCIQEKPRSWSPARAAAPQTSQ</sequence>
<dbReference type="Proteomes" id="UP000736787">
    <property type="component" value="Unassembled WGS sequence"/>
</dbReference>
<evidence type="ECO:0000313" key="1">
    <source>
        <dbReference type="EMBL" id="KAG2917683.1"/>
    </source>
</evidence>
<comment type="caution">
    <text evidence="1">The sequence shown here is derived from an EMBL/GenBank/DDBJ whole genome shotgun (WGS) entry which is preliminary data.</text>
</comment>
<dbReference type="EMBL" id="RCMK01000650">
    <property type="protein sequence ID" value="KAG2917683.1"/>
    <property type="molecule type" value="Genomic_DNA"/>
</dbReference>
<dbReference type="AlphaFoldDB" id="A0A8T1KVP1"/>
<organism evidence="1 2">
    <name type="scientific">Phytophthora cactorum</name>
    <dbReference type="NCBI Taxonomy" id="29920"/>
    <lineage>
        <taxon>Eukaryota</taxon>
        <taxon>Sar</taxon>
        <taxon>Stramenopiles</taxon>
        <taxon>Oomycota</taxon>
        <taxon>Peronosporomycetes</taxon>
        <taxon>Peronosporales</taxon>
        <taxon>Peronosporaceae</taxon>
        <taxon>Phytophthora</taxon>
    </lineage>
</organism>